<accession>I6YST0</accession>
<evidence type="ECO:0000259" key="2">
    <source>
        <dbReference type="Pfam" id="PF02627"/>
    </source>
</evidence>
<dbReference type="STRING" id="1191523.MROS_0363"/>
<dbReference type="InterPro" id="IPR003779">
    <property type="entry name" value="CMD-like"/>
</dbReference>
<dbReference type="AlphaFoldDB" id="I6YST0"/>
<dbReference type="Gene3D" id="1.20.1290.10">
    <property type="entry name" value="AhpD-like"/>
    <property type="match status" value="1"/>
</dbReference>
<evidence type="ECO:0000313" key="4">
    <source>
        <dbReference type="Proteomes" id="UP000009011"/>
    </source>
</evidence>
<dbReference type="eggNOG" id="COG0599">
    <property type="taxonomic scope" value="Bacteria"/>
</dbReference>
<organism evidence="3 4">
    <name type="scientific">Melioribacter roseus (strain DSM 23840 / JCM 17771 / VKM B-2668 / P3M-2)</name>
    <dbReference type="NCBI Taxonomy" id="1191523"/>
    <lineage>
        <taxon>Bacteria</taxon>
        <taxon>Pseudomonadati</taxon>
        <taxon>Ignavibacteriota</taxon>
        <taxon>Ignavibacteria</taxon>
        <taxon>Ignavibacteriales</taxon>
        <taxon>Melioribacteraceae</taxon>
        <taxon>Melioribacter</taxon>
    </lineage>
</organism>
<protein>
    <submittedName>
        <fullName evidence="3">Alkylhydroperoxidase like protein, AhpD family</fullName>
    </submittedName>
</protein>
<keyword evidence="3" id="KW-0560">Oxidoreductase</keyword>
<gene>
    <name evidence="3" type="ordered locus">MROS_0363</name>
</gene>
<dbReference type="GO" id="GO:0051920">
    <property type="term" value="F:peroxiredoxin activity"/>
    <property type="evidence" value="ECO:0007669"/>
    <property type="project" value="InterPro"/>
</dbReference>
<reference evidence="3 4" key="1">
    <citation type="journal article" date="2013" name="PLoS ONE">
        <title>Genomic analysis of Melioribacter roseus, facultatively anaerobic organotrophic bacterium representing a novel deep lineage within Bacteriodetes/Chlorobi group.</title>
        <authorList>
            <person name="Kadnikov V.V."/>
            <person name="Mardanov A.V."/>
            <person name="Podosokorskaya O.A."/>
            <person name="Gavrilov S.N."/>
            <person name="Kublanov I.V."/>
            <person name="Beletsky A.V."/>
            <person name="Bonch-Osmolovskaya E.A."/>
            <person name="Ravin N.V."/>
        </authorList>
    </citation>
    <scope>NUCLEOTIDE SEQUENCE [LARGE SCALE GENOMIC DNA]</scope>
    <source>
        <strain evidence="4">JCM 17771 / P3M-2</strain>
    </source>
</reference>
<evidence type="ECO:0000313" key="3">
    <source>
        <dbReference type="EMBL" id="AFN73607.1"/>
    </source>
</evidence>
<dbReference type="InterPro" id="IPR029032">
    <property type="entry name" value="AhpD-like"/>
</dbReference>
<keyword evidence="1" id="KW-0812">Transmembrane</keyword>
<dbReference type="RefSeq" id="WP_014855044.1">
    <property type="nucleotide sequence ID" value="NC_018178.1"/>
</dbReference>
<keyword evidence="4" id="KW-1185">Reference proteome</keyword>
<evidence type="ECO:0000256" key="1">
    <source>
        <dbReference type="SAM" id="Phobius"/>
    </source>
</evidence>
<feature type="transmembrane region" description="Helical" evidence="1">
    <location>
        <begin position="77"/>
        <end position="97"/>
    </location>
</feature>
<sequence length="109" mass="12113">MGKLPKRFERFLKEYPQVAVAYEKLGGAVHEAGPLDEKTRILVKLALSAGAMMEGAVHAQVRKAVKAKIKNEEIRQVALLAIPTIGFPASMAVMSWIDDILDKKRERNN</sequence>
<keyword evidence="1" id="KW-0472">Membrane</keyword>
<name>I6YST0_MELRP</name>
<proteinExistence type="predicted"/>
<dbReference type="PANTHER" id="PTHR33930">
    <property type="entry name" value="ALKYL HYDROPEROXIDE REDUCTASE AHPD"/>
    <property type="match status" value="1"/>
</dbReference>
<keyword evidence="3" id="KW-0575">Peroxidase</keyword>
<dbReference type="HOGENOM" id="CLU_160008_0_0_10"/>
<dbReference type="Proteomes" id="UP000009011">
    <property type="component" value="Chromosome"/>
</dbReference>
<feature type="domain" description="Carboxymuconolactone decarboxylase-like" evidence="2">
    <location>
        <begin position="16"/>
        <end position="98"/>
    </location>
</feature>
<dbReference type="PANTHER" id="PTHR33930:SF2">
    <property type="entry name" value="BLR3452 PROTEIN"/>
    <property type="match status" value="1"/>
</dbReference>
<dbReference type="SUPFAM" id="SSF69118">
    <property type="entry name" value="AhpD-like"/>
    <property type="match status" value="1"/>
</dbReference>
<keyword evidence="1" id="KW-1133">Transmembrane helix</keyword>
<dbReference type="OrthoDB" id="1524523at2"/>
<dbReference type="EMBL" id="CP003557">
    <property type="protein sequence ID" value="AFN73607.1"/>
    <property type="molecule type" value="Genomic_DNA"/>
</dbReference>
<dbReference type="Pfam" id="PF02627">
    <property type="entry name" value="CMD"/>
    <property type="match status" value="1"/>
</dbReference>
<dbReference type="KEGG" id="mro:MROS_0363"/>